<evidence type="ECO:0000313" key="1">
    <source>
        <dbReference type="EMBL" id="KAJ9067816.1"/>
    </source>
</evidence>
<name>A0ACC2SZN1_9FUNG</name>
<gene>
    <name evidence="1" type="ORF">DSO57_1035366</name>
</gene>
<proteinExistence type="predicted"/>
<protein>
    <submittedName>
        <fullName evidence="1">Uncharacterized protein</fullName>
    </submittedName>
</protein>
<accession>A0ACC2SZN1</accession>
<dbReference type="Proteomes" id="UP001165960">
    <property type="component" value="Unassembled WGS sequence"/>
</dbReference>
<reference evidence="1" key="1">
    <citation type="submission" date="2022-04" db="EMBL/GenBank/DDBJ databases">
        <title>Genome of the entomopathogenic fungus Entomophthora muscae.</title>
        <authorList>
            <person name="Elya C."/>
            <person name="Lovett B.R."/>
            <person name="Lee E."/>
            <person name="Macias A.M."/>
            <person name="Hajek A.E."/>
            <person name="De Bivort B.L."/>
            <person name="Kasson M.T."/>
            <person name="De Fine Licht H.H."/>
            <person name="Stajich J.E."/>
        </authorList>
    </citation>
    <scope>NUCLEOTIDE SEQUENCE</scope>
    <source>
        <strain evidence="1">Berkeley</strain>
    </source>
</reference>
<sequence>MTDKLPPNLLKFFAPRPPIPYLPPLDRHELQRTGPVIGGLAQFAHFVGQHDTDYKPTESLEERRARKIREREEKHKQLLADAGDKWNPNEDPEISGDPFKTLIIARLNYAVTESELKRELELYGPIKRVRIVKNKKTGNPTGYAFVEYEREKDMKAAYHEADASKIKGRRVVVDVERGRSVKGWLPRRLGGGLGFTRKGGEKENQQHSGREASSRHRGESESSRHRDHGRIGGDRGRDRRRSRSPVTYGRRDRDERPRERDDRYRDRGYDRSYGRDYDRHRERDHDRPRDFDRPREYDYSRR</sequence>
<dbReference type="EMBL" id="QTSX02003861">
    <property type="protein sequence ID" value="KAJ9067816.1"/>
    <property type="molecule type" value="Genomic_DNA"/>
</dbReference>
<keyword evidence="2" id="KW-1185">Reference proteome</keyword>
<evidence type="ECO:0000313" key="2">
    <source>
        <dbReference type="Proteomes" id="UP001165960"/>
    </source>
</evidence>
<organism evidence="1 2">
    <name type="scientific">Entomophthora muscae</name>
    <dbReference type="NCBI Taxonomy" id="34485"/>
    <lineage>
        <taxon>Eukaryota</taxon>
        <taxon>Fungi</taxon>
        <taxon>Fungi incertae sedis</taxon>
        <taxon>Zoopagomycota</taxon>
        <taxon>Entomophthoromycotina</taxon>
        <taxon>Entomophthoromycetes</taxon>
        <taxon>Entomophthorales</taxon>
        <taxon>Entomophthoraceae</taxon>
        <taxon>Entomophthora</taxon>
    </lineage>
</organism>
<comment type="caution">
    <text evidence="1">The sequence shown here is derived from an EMBL/GenBank/DDBJ whole genome shotgun (WGS) entry which is preliminary data.</text>
</comment>